<gene>
    <name evidence="9" type="primary">oppC_1</name>
    <name evidence="9" type="ORF">GCM10008967_03140</name>
</gene>
<feature type="transmembrane region" description="Helical" evidence="7">
    <location>
        <begin position="107"/>
        <end position="132"/>
    </location>
</feature>
<dbReference type="CDD" id="cd06261">
    <property type="entry name" value="TM_PBP2"/>
    <property type="match status" value="1"/>
</dbReference>
<evidence type="ECO:0000256" key="1">
    <source>
        <dbReference type="ARBA" id="ARBA00004651"/>
    </source>
</evidence>
<keyword evidence="4 7" id="KW-0812">Transmembrane</keyword>
<sequence>MTEPKMNPNPFDIVGAKSSDAEKISKPSLSFWKDAFVRFRKNKLAMLGIIMLILLIFMALFGEAISGHDTEKTDLLNTNKPPSSEHWFGTDDLGRDMFARTWEGAKISIFIGLAAALIDLVIGVLWGGIAGLKGGKVDEVMMRIADILYGIPYLLVVILFIVIFEKVNIWTMIIAMTIIGWVSMAKIVRGQVLQLKTQEYVLAARTLGAKTGRIMFKHLIPNAMGPIIVTLTLTIPNAIFTEAFLSFLGLGISPPVASWGTMAAEGVKAMQYYPWRLFFPAAFICITMLSFNVIGDGLRDALDPKLRK</sequence>
<keyword evidence="6 7" id="KW-0472">Membrane</keyword>
<evidence type="ECO:0000313" key="9">
    <source>
        <dbReference type="EMBL" id="GAA0315973.1"/>
    </source>
</evidence>
<accession>A0ABN0VS56</accession>
<keyword evidence="2 7" id="KW-0813">Transport</keyword>
<dbReference type="Pfam" id="PF00528">
    <property type="entry name" value="BPD_transp_1"/>
    <property type="match status" value="1"/>
</dbReference>
<reference evidence="9 10" key="1">
    <citation type="journal article" date="2019" name="Int. J. Syst. Evol. Microbiol.">
        <title>The Global Catalogue of Microorganisms (GCM) 10K type strain sequencing project: providing services to taxonomists for standard genome sequencing and annotation.</title>
        <authorList>
            <consortium name="The Broad Institute Genomics Platform"/>
            <consortium name="The Broad Institute Genome Sequencing Center for Infectious Disease"/>
            <person name="Wu L."/>
            <person name="Ma J."/>
        </authorList>
    </citation>
    <scope>NUCLEOTIDE SEQUENCE [LARGE SCALE GENOMIC DNA]</scope>
    <source>
        <strain evidence="9 10">JCM 9731</strain>
    </source>
</reference>
<evidence type="ECO:0000256" key="3">
    <source>
        <dbReference type="ARBA" id="ARBA00022475"/>
    </source>
</evidence>
<dbReference type="InterPro" id="IPR000515">
    <property type="entry name" value="MetI-like"/>
</dbReference>
<keyword evidence="10" id="KW-1185">Reference proteome</keyword>
<comment type="similarity">
    <text evidence="7">Belongs to the binding-protein-dependent transport system permease family.</text>
</comment>
<keyword evidence="5 7" id="KW-1133">Transmembrane helix</keyword>
<dbReference type="Gene3D" id="1.10.3720.10">
    <property type="entry name" value="MetI-like"/>
    <property type="match status" value="1"/>
</dbReference>
<dbReference type="EMBL" id="BAAADJ010000004">
    <property type="protein sequence ID" value="GAA0315973.1"/>
    <property type="molecule type" value="Genomic_DNA"/>
</dbReference>
<evidence type="ECO:0000256" key="5">
    <source>
        <dbReference type="ARBA" id="ARBA00022989"/>
    </source>
</evidence>
<evidence type="ECO:0000256" key="4">
    <source>
        <dbReference type="ARBA" id="ARBA00022692"/>
    </source>
</evidence>
<feature type="transmembrane region" description="Helical" evidence="7">
    <location>
        <begin position="277"/>
        <end position="298"/>
    </location>
</feature>
<dbReference type="InterPro" id="IPR050366">
    <property type="entry name" value="BP-dependent_transpt_permease"/>
</dbReference>
<dbReference type="PROSITE" id="PS50928">
    <property type="entry name" value="ABC_TM1"/>
    <property type="match status" value="1"/>
</dbReference>
<protein>
    <submittedName>
        <fullName evidence="9">Oligopeptide ABC transporter permease OppC</fullName>
    </submittedName>
</protein>
<dbReference type="PANTHER" id="PTHR43386">
    <property type="entry name" value="OLIGOPEPTIDE TRANSPORT SYSTEM PERMEASE PROTEIN APPC"/>
    <property type="match status" value="1"/>
</dbReference>
<dbReference type="SUPFAM" id="SSF161098">
    <property type="entry name" value="MetI-like"/>
    <property type="match status" value="1"/>
</dbReference>
<dbReference type="PANTHER" id="PTHR43386:SF22">
    <property type="entry name" value="OLIGOPEPTIDE TRANSPORT SYSTEM PERMEASE PROTEIN OPPC"/>
    <property type="match status" value="1"/>
</dbReference>
<comment type="subcellular location">
    <subcellularLocation>
        <location evidence="1 7">Cell membrane</location>
        <topology evidence="1 7">Multi-pass membrane protein</topology>
    </subcellularLocation>
</comment>
<dbReference type="Proteomes" id="UP001500782">
    <property type="component" value="Unassembled WGS sequence"/>
</dbReference>
<evidence type="ECO:0000256" key="2">
    <source>
        <dbReference type="ARBA" id="ARBA00022448"/>
    </source>
</evidence>
<dbReference type="Pfam" id="PF12911">
    <property type="entry name" value="OppC_N"/>
    <property type="match status" value="1"/>
</dbReference>
<evidence type="ECO:0000259" key="8">
    <source>
        <dbReference type="PROSITE" id="PS50928"/>
    </source>
</evidence>
<dbReference type="InterPro" id="IPR025966">
    <property type="entry name" value="OppC_N"/>
</dbReference>
<organism evidence="9 10">
    <name type="scientific">Bacillus carboniphilus</name>
    <dbReference type="NCBI Taxonomy" id="86663"/>
    <lineage>
        <taxon>Bacteria</taxon>
        <taxon>Bacillati</taxon>
        <taxon>Bacillota</taxon>
        <taxon>Bacilli</taxon>
        <taxon>Bacillales</taxon>
        <taxon>Bacillaceae</taxon>
        <taxon>Bacillus</taxon>
    </lineage>
</organism>
<keyword evidence="3" id="KW-1003">Cell membrane</keyword>
<feature type="transmembrane region" description="Helical" evidence="7">
    <location>
        <begin position="169"/>
        <end position="188"/>
    </location>
</feature>
<evidence type="ECO:0000256" key="7">
    <source>
        <dbReference type="RuleBase" id="RU363032"/>
    </source>
</evidence>
<feature type="transmembrane region" description="Helical" evidence="7">
    <location>
        <begin position="44"/>
        <end position="65"/>
    </location>
</feature>
<evidence type="ECO:0000313" key="10">
    <source>
        <dbReference type="Proteomes" id="UP001500782"/>
    </source>
</evidence>
<name>A0ABN0VS56_9BACI</name>
<feature type="domain" description="ABC transmembrane type-1" evidence="8">
    <location>
        <begin position="105"/>
        <end position="295"/>
    </location>
</feature>
<feature type="transmembrane region" description="Helical" evidence="7">
    <location>
        <begin position="219"/>
        <end position="240"/>
    </location>
</feature>
<feature type="transmembrane region" description="Helical" evidence="7">
    <location>
        <begin position="144"/>
        <end position="163"/>
    </location>
</feature>
<evidence type="ECO:0000256" key="6">
    <source>
        <dbReference type="ARBA" id="ARBA00023136"/>
    </source>
</evidence>
<dbReference type="RefSeq" id="WP_343795735.1">
    <property type="nucleotide sequence ID" value="NZ_BAAADJ010000004.1"/>
</dbReference>
<proteinExistence type="inferred from homology"/>
<dbReference type="InterPro" id="IPR035906">
    <property type="entry name" value="MetI-like_sf"/>
</dbReference>
<comment type="caution">
    <text evidence="9">The sequence shown here is derived from an EMBL/GenBank/DDBJ whole genome shotgun (WGS) entry which is preliminary data.</text>
</comment>